<reference evidence="2 3" key="1">
    <citation type="submission" date="2017-12" db="EMBL/GenBank/DDBJ databases">
        <title>Comparative genomics of Botrytis spp.</title>
        <authorList>
            <person name="Valero-Jimenez C.A."/>
            <person name="Tapia P."/>
            <person name="Veloso J."/>
            <person name="Silva-Moreno E."/>
            <person name="Staats M."/>
            <person name="Valdes J.H."/>
            <person name="Van Kan J.A.L."/>
        </authorList>
    </citation>
    <scope>NUCLEOTIDE SEQUENCE [LARGE SCALE GENOMIC DNA]</scope>
    <source>
        <strain evidence="2 3">Be9601</strain>
    </source>
</reference>
<feature type="compositionally biased region" description="Basic residues" evidence="1">
    <location>
        <begin position="196"/>
        <end position="210"/>
    </location>
</feature>
<gene>
    <name evidence="2" type="ORF">BELL_0672g00040</name>
</gene>
<proteinExistence type="predicted"/>
<feature type="compositionally biased region" description="Acidic residues" evidence="1">
    <location>
        <begin position="171"/>
        <end position="182"/>
    </location>
</feature>
<feature type="compositionally biased region" description="Polar residues" evidence="1">
    <location>
        <begin position="55"/>
        <end position="66"/>
    </location>
</feature>
<sequence length="1119" mass="123390">MVGARRTRAAGASPGGFKSLDDIPKPTRGKGKKIKAESVEPSIESESIDPFITSAEGNKSTESQKASSPPTNPSRTNSPDSHSPSPTPVDSRLDSRSTSPPKNNTTSNDASSDNDVIDQEQDTQRIAHLGSNRKRSRVSESSTHQSVGITKEDAEDDEQRASKRTRRQESQDTEDVNVEADVENEKSTEPEPTPAKKPKGRPRTRAKATPKKSANQTRGRKQDPVVLNDSSSDEAAETTVSPFQPRLNSTPKQATAPSPRTPQNQQELISSEEDEPQAGPSTISHSTSKPTLPSPDIRPVPQAEAEKPASTITETGPSPSKPRALPPVTRPVARAISTSSIKITPGMGKTERLRLMVMQRYHPERLVSPTKGKEVAKEVVKEVTRDVAQSTNDVCFKNPLPNLCHDTDTTKAAHNERKKTTAVASSSETLSKPDAPHSRRQSRDGHKLTDPYLVAINKVFTNHKDKSKAMPSIEQVTAFLNGFDAQQASHNGKRQMVTQKSARPLQPITPNRSGFVVPGYGSDDDDDDDDDDDTVMSDEDETSVVEEPKTPEAQITPVPTESPRSSWWNPLSTVATMLTSPFRKQADGAPAPLPCNKLVPPPFIFSQPPTTPSAVPLKRMSHSDRKRNTRNNVQGRLGGFQTERRPRHKDIGRSPSSRNGLLTPAEIKEIHRAQDEYAAKHQNRGPLIVANRDIHKAARASQRESQAKKAAVADAVEEETSAFTHVPAGEKRDANGTPKAPSQRWNNFLESSVDSDYSPRWVRCPNGLYIREGSTDKQFESGDFGDDSAWQDHYRDIDAFPKQDIYKGAGVQNPLNSAQLLEQAYLRAEGDKSIPDESENDYTYVTDQRQNRVLFYPRSPYNMFQIPGKKLTATHIANIKEGLPLLNPRDEYGIAIKIPTGEPGQPADPNNNIFNQLAEQARRAQYKDAVEMKAGRTLETKRWTQTPPPKPKPVNAKLPGTVENTPAPISEAVQHAMKKANKYLPTKGSGLRQVSTMSPVQTDQEKSLKAAKDSKPMFNFDFTAASIGWNADPLVMARVQERLGEGYIPITPIPDHIWHEHDDLHQGPVEQAVAALFEGIDSRMFGSMHNGIQDPSRPQPKYWDELPESPVAERSIRLW</sequence>
<feature type="compositionally biased region" description="Basic and acidic residues" evidence="1">
    <location>
        <begin position="696"/>
        <end position="707"/>
    </location>
</feature>
<feature type="region of interest" description="Disordered" evidence="1">
    <location>
        <begin position="489"/>
        <end position="567"/>
    </location>
</feature>
<evidence type="ECO:0000313" key="2">
    <source>
        <dbReference type="EMBL" id="TGO70754.1"/>
    </source>
</evidence>
<feature type="compositionally biased region" description="Polar residues" evidence="1">
    <location>
        <begin position="238"/>
        <end position="269"/>
    </location>
</feature>
<feature type="region of interest" description="Disordered" evidence="1">
    <location>
        <begin position="696"/>
        <end position="745"/>
    </location>
</feature>
<dbReference type="AlphaFoldDB" id="A0A4Z1JBY6"/>
<feature type="region of interest" description="Disordered" evidence="1">
    <location>
        <begin position="1"/>
        <end position="328"/>
    </location>
</feature>
<feature type="region of interest" description="Disordered" evidence="1">
    <location>
        <begin position="407"/>
        <end position="449"/>
    </location>
</feature>
<accession>A0A4Z1JBY6</accession>
<feature type="compositionally biased region" description="Polar residues" evidence="1">
    <location>
        <begin position="279"/>
        <end position="291"/>
    </location>
</feature>
<feature type="compositionally biased region" description="Polar residues" evidence="1">
    <location>
        <begin position="489"/>
        <end position="501"/>
    </location>
</feature>
<evidence type="ECO:0000313" key="3">
    <source>
        <dbReference type="Proteomes" id="UP000297229"/>
    </source>
</evidence>
<feature type="compositionally biased region" description="Low complexity" evidence="1">
    <location>
        <begin position="67"/>
        <end position="79"/>
    </location>
</feature>
<evidence type="ECO:0000256" key="1">
    <source>
        <dbReference type="SAM" id="MobiDB-lite"/>
    </source>
</evidence>
<dbReference type="Proteomes" id="UP000297229">
    <property type="component" value="Unassembled WGS sequence"/>
</dbReference>
<feature type="region of interest" description="Disordered" evidence="1">
    <location>
        <begin position="641"/>
        <end position="660"/>
    </location>
</feature>
<feature type="compositionally biased region" description="Basic and acidic residues" evidence="1">
    <location>
        <begin position="434"/>
        <end position="449"/>
    </location>
</feature>
<feature type="compositionally biased region" description="Acidic residues" evidence="1">
    <location>
        <begin position="522"/>
        <end position="544"/>
    </location>
</feature>
<feature type="compositionally biased region" description="Polar residues" evidence="1">
    <location>
        <begin position="139"/>
        <end position="148"/>
    </location>
</feature>
<feature type="region of interest" description="Disordered" evidence="1">
    <location>
        <begin position="942"/>
        <end position="961"/>
    </location>
</feature>
<protein>
    <submittedName>
        <fullName evidence="2">Uncharacterized protein</fullName>
    </submittedName>
</protein>
<keyword evidence="3" id="KW-1185">Reference proteome</keyword>
<name>A0A4Z1JBY6_9HELO</name>
<feature type="compositionally biased region" description="Basic and acidic residues" evidence="1">
    <location>
        <begin position="407"/>
        <end position="419"/>
    </location>
</feature>
<feature type="region of interest" description="Disordered" evidence="1">
    <location>
        <begin position="605"/>
        <end position="636"/>
    </location>
</feature>
<dbReference type="EMBL" id="PQXM01000670">
    <property type="protein sequence ID" value="TGO70754.1"/>
    <property type="molecule type" value="Genomic_DNA"/>
</dbReference>
<organism evidence="2 3">
    <name type="scientific">Botrytis elliptica</name>
    <dbReference type="NCBI Taxonomy" id="278938"/>
    <lineage>
        <taxon>Eukaryota</taxon>
        <taxon>Fungi</taxon>
        <taxon>Dikarya</taxon>
        <taxon>Ascomycota</taxon>
        <taxon>Pezizomycotina</taxon>
        <taxon>Leotiomycetes</taxon>
        <taxon>Helotiales</taxon>
        <taxon>Sclerotiniaceae</taxon>
        <taxon>Botrytis</taxon>
    </lineage>
</organism>
<feature type="compositionally biased region" description="Polar residues" evidence="1">
    <location>
        <begin position="557"/>
        <end position="567"/>
    </location>
</feature>
<feature type="compositionally biased region" description="Low complexity" evidence="1">
    <location>
        <begin position="103"/>
        <end position="114"/>
    </location>
</feature>
<comment type="caution">
    <text evidence="2">The sequence shown here is derived from an EMBL/GenBank/DDBJ whole genome shotgun (WGS) entry which is preliminary data.</text>
</comment>